<protein>
    <submittedName>
        <fullName evidence="1">Uncharacterized protein</fullName>
    </submittedName>
</protein>
<gene>
    <name evidence="1" type="ORF">IRI77_12055</name>
</gene>
<dbReference type="PROSITE" id="PS51257">
    <property type="entry name" value="PROKAR_LIPOPROTEIN"/>
    <property type="match status" value="1"/>
</dbReference>
<dbReference type="KEGG" id="pfer:IRI77_12055"/>
<dbReference type="AlphaFoldDB" id="A0A7S7NVP1"/>
<reference evidence="1 2" key="1">
    <citation type="submission" date="2020-10" db="EMBL/GenBank/DDBJ databases">
        <title>Complete genome sequence of Paludibaculum fermentans P105T, a facultatively anaerobic acidobacterium capable of dissimilatory Fe(III) reduction.</title>
        <authorList>
            <person name="Dedysh S.N."/>
            <person name="Beletsky A.V."/>
            <person name="Kulichevskaya I.S."/>
            <person name="Mardanov A.V."/>
            <person name="Ravin N.V."/>
        </authorList>
    </citation>
    <scope>NUCLEOTIDE SEQUENCE [LARGE SCALE GENOMIC DNA]</scope>
    <source>
        <strain evidence="1 2">P105</strain>
    </source>
</reference>
<name>A0A7S7NVP1_PALFE</name>
<evidence type="ECO:0000313" key="2">
    <source>
        <dbReference type="Proteomes" id="UP000593892"/>
    </source>
</evidence>
<accession>A0A7S7NVP1</accession>
<evidence type="ECO:0000313" key="1">
    <source>
        <dbReference type="EMBL" id="QOY90646.1"/>
    </source>
</evidence>
<sequence length="302" mass="32081">MLKLTPGRWASLGALLAIACLAGWWMLLRPATATDLIGLFPDGEAPTLYVDVAALRATGLLEMLAGKAGVEEPEYRKFVEASGFDYRRDLDAVAMRVRSTDTLLVLKGRFDAARLAAYAKANGGRCTPDVCTIQGSAPERQISWIPMKRQMLALAVAQDPLAVALINPAPRSVSRPLPESPVWLEVPGSQLHGGPGLPPGLSALLSSLDGADRAVLTAGVDGVGFALEMKATCPEPAKAKEIAGRLMQMTDMFRKLLARENQKPNPADLSGLLAGGEFAADGLTVRGKWPLSKILLTSMLGK</sequence>
<dbReference type="RefSeq" id="WP_194452306.1">
    <property type="nucleotide sequence ID" value="NZ_CP063849.1"/>
</dbReference>
<dbReference type="EMBL" id="CP063849">
    <property type="protein sequence ID" value="QOY90646.1"/>
    <property type="molecule type" value="Genomic_DNA"/>
</dbReference>
<keyword evidence="2" id="KW-1185">Reference proteome</keyword>
<organism evidence="1 2">
    <name type="scientific">Paludibaculum fermentans</name>
    <dbReference type="NCBI Taxonomy" id="1473598"/>
    <lineage>
        <taxon>Bacteria</taxon>
        <taxon>Pseudomonadati</taxon>
        <taxon>Acidobacteriota</taxon>
        <taxon>Terriglobia</taxon>
        <taxon>Bryobacterales</taxon>
        <taxon>Bryobacteraceae</taxon>
        <taxon>Paludibaculum</taxon>
    </lineage>
</organism>
<dbReference type="Proteomes" id="UP000593892">
    <property type="component" value="Chromosome"/>
</dbReference>
<proteinExistence type="predicted"/>